<reference evidence="2 3" key="1">
    <citation type="submission" date="2020-08" db="EMBL/GenBank/DDBJ databases">
        <title>Genomic Encyclopedia of Type Strains, Phase IV (KMG-IV): sequencing the most valuable type-strain genomes for metagenomic binning, comparative biology and taxonomic classification.</title>
        <authorList>
            <person name="Goeker M."/>
        </authorList>
    </citation>
    <scope>NUCLEOTIDE SEQUENCE [LARGE SCALE GENOMIC DNA]</scope>
    <source>
        <strain evidence="2 3">YC6886</strain>
    </source>
</reference>
<protein>
    <submittedName>
        <fullName evidence="2">Uncharacterized protein</fullName>
    </submittedName>
</protein>
<evidence type="ECO:0000313" key="2">
    <source>
        <dbReference type="EMBL" id="MBB5351618.1"/>
    </source>
</evidence>
<accession>A0A840VAA9</accession>
<dbReference type="EMBL" id="JACHFD010000007">
    <property type="protein sequence ID" value="MBB5351618.1"/>
    <property type="molecule type" value="Genomic_DNA"/>
</dbReference>
<feature type="region of interest" description="Disordered" evidence="1">
    <location>
        <begin position="1"/>
        <end position="24"/>
    </location>
</feature>
<gene>
    <name evidence="2" type="ORF">HNR46_001855</name>
</gene>
<evidence type="ECO:0000313" key="3">
    <source>
        <dbReference type="Proteomes" id="UP000557717"/>
    </source>
</evidence>
<keyword evidence="3" id="KW-1185">Reference proteome</keyword>
<sequence>MIKSSDTNESDPAERSGARPGKCWHREEGTQTIRVITEDKGKFVFPYFYFVRGHLEDTDDGKELPTLRFPSDTVEIRGKRLEPLEKALDDLSLVWVRVLPSRYAPLASEGSPVVTEIVVCPTKETSTAEP</sequence>
<organism evidence="2 3">
    <name type="scientific">Haloferula luteola</name>
    <dbReference type="NCBI Taxonomy" id="595692"/>
    <lineage>
        <taxon>Bacteria</taxon>
        <taxon>Pseudomonadati</taxon>
        <taxon>Verrucomicrobiota</taxon>
        <taxon>Verrucomicrobiia</taxon>
        <taxon>Verrucomicrobiales</taxon>
        <taxon>Verrucomicrobiaceae</taxon>
        <taxon>Haloferula</taxon>
    </lineage>
</organism>
<dbReference type="AlphaFoldDB" id="A0A840VAA9"/>
<comment type="caution">
    <text evidence="2">The sequence shown here is derived from an EMBL/GenBank/DDBJ whole genome shotgun (WGS) entry which is preliminary data.</text>
</comment>
<proteinExistence type="predicted"/>
<evidence type="ECO:0000256" key="1">
    <source>
        <dbReference type="SAM" id="MobiDB-lite"/>
    </source>
</evidence>
<dbReference type="Proteomes" id="UP000557717">
    <property type="component" value="Unassembled WGS sequence"/>
</dbReference>
<dbReference type="RefSeq" id="WP_184017941.1">
    <property type="nucleotide sequence ID" value="NZ_JACHFD010000007.1"/>
</dbReference>
<name>A0A840VAA9_9BACT</name>